<protein>
    <recommendedName>
        <fullName evidence="5">Rqc2 homolog RqcH</fullName>
        <shortName evidence="5">RqcH</shortName>
    </recommendedName>
</protein>
<dbReference type="GO" id="GO:0000049">
    <property type="term" value="F:tRNA binding"/>
    <property type="evidence" value="ECO:0007669"/>
    <property type="project" value="UniProtKB-UniRule"/>
</dbReference>
<dbReference type="Pfam" id="PF05670">
    <property type="entry name" value="NFACT-R_1"/>
    <property type="match status" value="1"/>
</dbReference>
<feature type="coiled-coil region" evidence="5">
    <location>
        <begin position="312"/>
        <end position="339"/>
    </location>
</feature>
<dbReference type="Gene3D" id="1.10.8.50">
    <property type="match status" value="1"/>
</dbReference>
<evidence type="ECO:0000256" key="4">
    <source>
        <dbReference type="ARBA" id="ARBA00022917"/>
    </source>
</evidence>
<dbReference type="InterPro" id="IPR008532">
    <property type="entry name" value="NFACT_RNA-bd"/>
</dbReference>
<dbReference type="GO" id="GO:1990112">
    <property type="term" value="C:RQC complex"/>
    <property type="evidence" value="ECO:0007669"/>
    <property type="project" value="TreeGrafter"/>
</dbReference>
<dbReference type="InterPro" id="IPR043682">
    <property type="entry name" value="RqcH_bacterial"/>
</dbReference>
<comment type="similarity">
    <text evidence="5">Belongs to the NEMF family.</text>
</comment>
<keyword evidence="8" id="KW-1185">Reference proteome</keyword>
<dbReference type="RefSeq" id="WP_079410279.1">
    <property type="nucleotide sequence ID" value="NZ_MZGW01000001.1"/>
</dbReference>
<dbReference type="FunFam" id="2.30.310.10:FF:000004">
    <property type="entry name" value="Fibronectin-binding protein A"/>
    <property type="match status" value="1"/>
</dbReference>
<keyword evidence="3 5" id="KW-0694">RNA-binding</keyword>
<comment type="function">
    <text evidence="5">Key component of the ribosome quality control system (RQC), a ribosome-associated complex that mediates the extraction of incompletely synthesized nascent chains from stalled ribosomes and their subsequent degradation. RqcH recruits Ala-charged tRNA, and with RqcP directs the elongation of stalled nascent chains on 50S ribosomal subunits, leading to non-templated C-terminal alanine extensions (Ala tail). The Ala tail promotes nascent chain degradation. May add between 1 and at least 8 Ala residues. Binds to stalled 50S ribosomal subunits.</text>
</comment>
<keyword evidence="2 5" id="KW-0699">rRNA-binding</keyword>
<evidence type="ECO:0000259" key="6">
    <source>
        <dbReference type="Pfam" id="PF05670"/>
    </source>
</evidence>
<dbReference type="InterPro" id="IPR010979">
    <property type="entry name" value="Ribosomal_uS13-like_H2TH"/>
</dbReference>
<dbReference type="PANTHER" id="PTHR15239">
    <property type="entry name" value="NUCLEAR EXPORT MEDIATOR FACTOR NEMF"/>
    <property type="match status" value="1"/>
</dbReference>
<evidence type="ECO:0000313" key="8">
    <source>
        <dbReference type="Proteomes" id="UP000190140"/>
    </source>
</evidence>
<dbReference type="AlphaFoldDB" id="A0A1V4IA72"/>
<dbReference type="GO" id="GO:0072344">
    <property type="term" value="P:rescue of stalled ribosome"/>
    <property type="evidence" value="ECO:0007669"/>
    <property type="project" value="UniProtKB-UniRule"/>
</dbReference>
<comment type="subunit">
    <text evidence="5">Associates with stalled 50S ribosomal subunits. Binds to RqcP.</text>
</comment>
<feature type="domain" description="NFACT RNA-binding" evidence="6">
    <location>
        <begin position="469"/>
        <end position="561"/>
    </location>
</feature>
<dbReference type="OrthoDB" id="9766163at2"/>
<evidence type="ECO:0000256" key="3">
    <source>
        <dbReference type="ARBA" id="ARBA00022884"/>
    </source>
</evidence>
<dbReference type="InterPro" id="IPR051608">
    <property type="entry name" value="RQC_Subunit_NEMF"/>
</dbReference>
<evidence type="ECO:0000256" key="1">
    <source>
        <dbReference type="ARBA" id="ARBA00022555"/>
    </source>
</evidence>
<evidence type="ECO:0000313" key="7">
    <source>
        <dbReference type="EMBL" id="OPJ56898.1"/>
    </source>
</evidence>
<dbReference type="GO" id="GO:0043023">
    <property type="term" value="F:ribosomal large subunit binding"/>
    <property type="evidence" value="ECO:0007669"/>
    <property type="project" value="UniProtKB-UniRule"/>
</dbReference>
<dbReference type="EMBL" id="MZGW01000001">
    <property type="protein sequence ID" value="OPJ56898.1"/>
    <property type="molecule type" value="Genomic_DNA"/>
</dbReference>
<dbReference type="PANTHER" id="PTHR15239:SF6">
    <property type="entry name" value="RIBOSOME QUALITY CONTROL COMPLEX SUBUNIT NEMF"/>
    <property type="match status" value="1"/>
</dbReference>
<dbReference type="Pfam" id="PF05833">
    <property type="entry name" value="NFACT_N"/>
    <property type="match status" value="1"/>
</dbReference>
<dbReference type="Proteomes" id="UP000190140">
    <property type="component" value="Unassembled WGS sequence"/>
</dbReference>
<comment type="caution">
    <text evidence="7">The sequence shown here is derived from an EMBL/GenBank/DDBJ whole genome shotgun (WGS) entry which is preliminary data.</text>
</comment>
<keyword evidence="4 5" id="KW-0648">Protein biosynthesis</keyword>
<dbReference type="Gene3D" id="2.30.310.10">
    <property type="entry name" value="ibrinogen binding protein from staphylococcus aureus domain"/>
    <property type="match status" value="1"/>
</dbReference>
<dbReference type="GO" id="GO:0019843">
    <property type="term" value="F:rRNA binding"/>
    <property type="evidence" value="ECO:0007669"/>
    <property type="project" value="UniProtKB-UniRule"/>
</dbReference>
<organism evidence="7 8">
    <name type="scientific">Alkalithermobacter paradoxus</name>
    <dbReference type="NCBI Taxonomy" id="29349"/>
    <lineage>
        <taxon>Bacteria</taxon>
        <taxon>Bacillati</taxon>
        <taxon>Bacillota</taxon>
        <taxon>Clostridia</taxon>
        <taxon>Peptostreptococcales</taxon>
        <taxon>Tepidibacteraceae</taxon>
        <taxon>Alkalithermobacter</taxon>
    </lineage>
</organism>
<evidence type="ECO:0000256" key="5">
    <source>
        <dbReference type="HAMAP-Rule" id="MF_00844"/>
    </source>
</evidence>
<keyword evidence="1 5" id="KW-0820">tRNA-binding</keyword>
<proteinExistence type="inferred from homology"/>
<dbReference type="HAMAP" id="MF_00844_B">
    <property type="entry name" value="RqcH_B"/>
    <property type="match status" value="1"/>
</dbReference>
<sequence length="590" mass="68227">MALDGIVIYSLVDELSSKLIGGKIDKVYQPEDDELMLHIRSDKTNYKLLLSANSSNPRLYISSTHSKENPISAPLFCMILRKHIQNGRIVNISQPNFERIIKITVESLDELKNIKTKDIIIEIMGKHSNIILVDKKENKIIDSIKRIPINVNTYREILPGKKYIYPPSQDKLNPLEDISLSYFKDILYKNNNAVFKSIYSSFVGVSPSIAKEVCFRACIDENSITTSLDSSQIENLFESFRRMFGQIKNNIFYPCIVIDKRIDKVIDFSCIKLHMYSDYSFIKNESISFILEQYYYKKDAKERIHQKSQDLRKSVSTKLDRLYNKLKKQSEELNESKNAYIYKTYGELITSYIYMIKKGMEEIEVINFYDEEGSTVNIKLDKSLTPSENAQRYFKKYSKLKNAEIEISEQIDITSQEIEYLENILLNIGNCENTIELEEIKEELIKHGYAKRRKDFKSKDKAKPKSEPYEFVSCDGFKIYVGKNNKQNDYLTFKIGSNEDIWLHTKDIPGSHVIIKSDGKSVPDSTLLEGAVLAAYFSKGRMSSKVPVDYTPRKNVKKPSGSKPGMVIYENNNTIYVTPCEEIFTKIKNR</sequence>
<gene>
    <name evidence="5" type="primary">rqcH</name>
    <name evidence="7" type="ORF">CLOTH_01800</name>
</gene>
<accession>A0A1V4IA72</accession>
<reference evidence="7 8" key="1">
    <citation type="submission" date="2017-03" db="EMBL/GenBank/DDBJ databases">
        <title>Genome sequence of Clostridium thermoalcaliphilum DSM 7309.</title>
        <authorList>
            <person name="Poehlein A."/>
            <person name="Daniel R."/>
        </authorList>
    </citation>
    <scope>NUCLEOTIDE SEQUENCE [LARGE SCALE GENOMIC DNA]</scope>
    <source>
        <strain evidence="7 8">DSM 7309</strain>
    </source>
</reference>
<dbReference type="SUPFAM" id="SSF46946">
    <property type="entry name" value="S13-like H2TH domain"/>
    <property type="match status" value="1"/>
</dbReference>
<evidence type="ECO:0000256" key="2">
    <source>
        <dbReference type="ARBA" id="ARBA00022730"/>
    </source>
</evidence>
<name>A0A1V4IA72_9FIRM</name>
<keyword evidence="5" id="KW-0175">Coiled coil</keyword>
<dbReference type="STRING" id="29349.CLOTH_01800"/>